<dbReference type="EMBL" id="GBXM01040936">
    <property type="protein sequence ID" value="JAH67641.1"/>
    <property type="molecule type" value="Transcribed_RNA"/>
</dbReference>
<sequence length="38" mass="4604">MHILHFIVECHSIFHFCFTDSHANAHDTEWQLLIIQRL</sequence>
<reference evidence="1" key="1">
    <citation type="submission" date="2014-11" db="EMBL/GenBank/DDBJ databases">
        <authorList>
            <person name="Amaro Gonzalez C."/>
        </authorList>
    </citation>
    <scope>NUCLEOTIDE SEQUENCE</scope>
</reference>
<protein>
    <submittedName>
        <fullName evidence="1">Uncharacterized protein</fullName>
    </submittedName>
</protein>
<organism evidence="1">
    <name type="scientific">Anguilla anguilla</name>
    <name type="common">European freshwater eel</name>
    <name type="synonym">Muraena anguilla</name>
    <dbReference type="NCBI Taxonomy" id="7936"/>
    <lineage>
        <taxon>Eukaryota</taxon>
        <taxon>Metazoa</taxon>
        <taxon>Chordata</taxon>
        <taxon>Craniata</taxon>
        <taxon>Vertebrata</taxon>
        <taxon>Euteleostomi</taxon>
        <taxon>Actinopterygii</taxon>
        <taxon>Neopterygii</taxon>
        <taxon>Teleostei</taxon>
        <taxon>Anguilliformes</taxon>
        <taxon>Anguillidae</taxon>
        <taxon>Anguilla</taxon>
    </lineage>
</organism>
<reference evidence="1" key="2">
    <citation type="journal article" date="2015" name="Fish Shellfish Immunol.">
        <title>Early steps in the European eel (Anguilla anguilla)-Vibrio vulnificus interaction in the gills: Role of the RtxA13 toxin.</title>
        <authorList>
            <person name="Callol A."/>
            <person name="Pajuelo D."/>
            <person name="Ebbesson L."/>
            <person name="Teles M."/>
            <person name="MacKenzie S."/>
            <person name="Amaro C."/>
        </authorList>
    </citation>
    <scope>NUCLEOTIDE SEQUENCE</scope>
</reference>
<evidence type="ECO:0000313" key="1">
    <source>
        <dbReference type="EMBL" id="JAH52338.1"/>
    </source>
</evidence>
<accession>A0A0E9TI03</accession>
<name>A0A0E9TI03_ANGAN</name>
<proteinExistence type="predicted"/>
<dbReference type="AlphaFoldDB" id="A0A0E9TI03"/>
<dbReference type="EMBL" id="GBXM01056239">
    <property type="protein sequence ID" value="JAH52338.1"/>
    <property type="molecule type" value="Transcribed_RNA"/>
</dbReference>